<evidence type="ECO:0000313" key="2">
    <source>
        <dbReference type="EMBL" id="GAP03161.1"/>
    </source>
</evidence>
<protein>
    <submittedName>
        <fullName evidence="2">Putative acetyltransferase</fullName>
    </submittedName>
</protein>
<dbReference type="InterPro" id="IPR000182">
    <property type="entry name" value="GNAT_dom"/>
</dbReference>
<dbReference type="OrthoDB" id="9796171at2"/>
<evidence type="ECO:0000313" key="3">
    <source>
        <dbReference type="Proteomes" id="UP000061227"/>
    </source>
</evidence>
<organism evidence="2 3">
    <name type="scientific">Fructobacillus pseudoficulneus</name>
    <dbReference type="NCBI Taxonomy" id="220714"/>
    <lineage>
        <taxon>Bacteria</taxon>
        <taxon>Bacillati</taxon>
        <taxon>Bacillota</taxon>
        <taxon>Bacilli</taxon>
        <taxon>Lactobacillales</taxon>
        <taxon>Lactobacillaceae</taxon>
        <taxon>Fructobacillus</taxon>
    </lineage>
</organism>
<dbReference type="Proteomes" id="UP000061227">
    <property type="component" value="Unassembled WGS sequence"/>
</dbReference>
<dbReference type="SUPFAM" id="SSF55729">
    <property type="entry name" value="Acyl-CoA N-acyltransferases (Nat)"/>
    <property type="match status" value="1"/>
</dbReference>
<dbReference type="EMBL" id="DF968066">
    <property type="protein sequence ID" value="GAP03161.1"/>
    <property type="molecule type" value="Genomic_DNA"/>
</dbReference>
<feature type="domain" description="N-acetyltransferase" evidence="1">
    <location>
        <begin position="5"/>
        <end position="145"/>
    </location>
</feature>
<sequence length="149" mass="17130">MWHIKSFNELTNQEIWAIYRARAAVFVVDQQSLYQDVDEVDLEALHVFYEEDGELLAYGRVFVKEGDILSFGRVLTVPAARGRGLGKELIQQMMTVMAERFDQKDIEIEAQQHVIELYKRFGFTEVGDIFMDAGVPHILMVTQNEAATK</sequence>
<evidence type="ECO:0000259" key="1">
    <source>
        <dbReference type="PROSITE" id="PS51186"/>
    </source>
</evidence>
<gene>
    <name evidence="2" type="ORF">FPFC_041570</name>
</gene>
<dbReference type="AlphaFoldDB" id="A0A3F3GUS9"/>
<dbReference type="InterPro" id="IPR016181">
    <property type="entry name" value="Acyl_CoA_acyltransferase"/>
</dbReference>
<keyword evidence="3" id="KW-1185">Reference proteome</keyword>
<name>A0A3F3GUS9_9LACO</name>
<dbReference type="CDD" id="cd04301">
    <property type="entry name" value="NAT_SF"/>
    <property type="match status" value="1"/>
</dbReference>
<reference evidence="2 3" key="1">
    <citation type="journal article" date="2015" name="BMC Genomics">
        <title>Comparative genomics of Fructobacillus spp. and Leuconostoc spp. reveals niche-specific evolution of Fructobacillus spp.</title>
        <authorList>
            <person name="Endo A."/>
            <person name="Tanizawa Y."/>
            <person name="Tanaka N."/>
            <person name="Maeno S."/>
            <person name="Kumar H."/>
            <person name="Shiwa Y."/>
            <person name="Okada S."/>
            <person name="Yoshikawa H."/>
            <person name="Dicks L."/>
            <person name="Nakagawa J."/>
            <person name="Arita M."/>
        </authorList>
    </citation>
    <scope>NUCLEOTIDE SEQUENCE [LARGE SCALE GENOMIC DNA]</scope>
    <source>
        <strain evidence="2 3">DSM 15468</strain>
    </source>
</reference>
<dbReference type="Gene3D" id="3.40.630.30">
    <property type="match status" value="1"/>
</dbReference>
<dbReference type="STRING" id="220714.SAMN05660469_0789"/>
<dbReference type="Pfam" id="PF13673">
    <property type="entry name" value="Acetyltransf_10"/>
    <property type="match status" value="1"/>
</dbReference>
<dbReference type="RefSeq" id="WP_059378563.1">
    <property type="nucleotide sequence ID" value="NZ_DF968066.1"/>
</dbReference>
<dbReference type="GO" id="GO:0016747">
    <property type="term" value="F:acyltransferase activity, transferring groups other than amino-acyl groups"/>
    <property type="evidence" value="ECO:0007669"/>
    <property type="project" value="InterPro"/>
</dbReference>
<proteinExistence type="predicted"/>
<dbReference type="PROSITE" id="PS51186">
    <property type="entry name" value="GNAT"/>
    <property type="match status" value="1"/>
</dbReference>
<keyword evidence="2" id="KW-0808">Transferase</keyword>
<accession>A0A3F3GUS9</accession>